<dbReference type="InterPro" id="IPR053836">
    <property type="entry name" value="Arc1-like_N"/>
</dbReference>
<dbReference type="AlphaFoldDB" id="A0AAD6AID7"/>
<sequence length="173" mass="19752">MALRELSSLEKYLGLKKPNKYSTQGDKKVPVLQNNNGPPLVGLGTIASHLVKEAKRPNLLGDSAESRAVVQQWLEYRVTKLDGCTKEDTKAILKDLNLYLQDKVYMAGNQFTLADTFMYFGIHPIIVDLSVQEKEQYANVARWFDHIQRCPGVRHHLPPLVVLRNRIYTSKHH</sequence>
<dbReference type="EMBL" id="JAPTMU010000021">
    <property type="protein sequence ID" value="KAJ4925343.1"/>
    <property type="molecule type" value="Genomic_DNA"/>
</dbReference>
<dbReference type="GO" id="GO:0017101">
    <property type="term" value="C:aminoacyl-tRNA synthetase multienzyme complex"/>
    <property type="evidence" value="ECO:0007669"/>
    <property type="project" value="InterPro"/>
</dbReference>
<dbReference type="GO" id="GO:0043517">
    <property type="term" value="P:positive regulation of DNA damage response, signal transduction by p53 class mediator"/>
    <property type="evidence" value="ECO:0007669"/>
    <property type="project" value="InterPro"/>
</dbReference>
<dbReference type="GO" id="GO:0005634">
    <property type="term" value="C:nucleus"/>
    <property type="evidence" value="ECO:0007669"/>
    <property type="project" value="TreeGrafter"/>
</dbReference>
<dbReference type="GO" id="GO:0005737">
    <property type="term" value="C:cytoplasm"/>
    <property type="evidence" value="ECO:0007669"/>
    <property type="project" value="TreeGrafter"/>
</dbReference>
<dbReference type="InterPro" id="IPR036282">
    <property type="entry name" value="Glutathione-S-Trfase_C_sf"/>
</dbReference>
<dbReference type="Proteomes" id="UP001219934">
    <property type="component" value="Unassembled WGS sequence"/>
</dbReference>
<dbReference type="InterPro" id="IPR053837">
    <property type="entry name" value="AIMP3/p18_C"/>
</dbReference>
<gene>
    <name evidence="2" type="ORF">JOQ06_018075</name>
</gene>
<evidence type="ECO:0000259" key="1">
    <source>
        <dbReference type="PROSITE" id="PS50405"/>
    </source>
</evidence>
<feature type="domain" description="GST C-terminal" evidence="1">
    <location>
        <begin position="49"/>
        <end position="171"/>
    </location>
</feature>
<dbReference type="PANTHER" id="PTHR44490">
    <property type="entry name" value="EUKARYOTIC TRANSLATION ELONGATION FACTOR 1 EPSILON-1"/>
    <property type="match status" value="1"/>
</dbReference>
<dbReference type="SUPFAM" id="SSF47616">
    <property type="entry name" value="GST C-terminal domain-like"/>
    <property type="match status" value="1"/>
</dbReference>
<dbReference type="PROSITE" id="PS50405">
    <property type="entry name" value="GST_CTER"/>
    <property type="match status" value="1"/>
</dbReference>
<dbReference type="CDD" id="cd10305">
    <property type="entry name" value="GST_C_AIMP3"/>
    <property type="match status" value="1"/>
</dbReference>
<dbReference type="PANTHER" id="PTHR44490:SF1">
    <property type="entry name" value="EUKARYOTIC TRANSLATION ELONGATION FACTOR 1 EPSILON-1"/>
    <property type="match status" value="1"/>
</dbReference>
<dbReference type="InterPro" id="IPR010987">
    <property type="entry name" value="Glutathione-S-Trfase_C-like"/>
</dbReference>
<accession>A0AAD6AID7</accession>
<dbReference type="Gene3D" id="3.40.30.90">
    <property type="match status" value="1"/>
</dbReference>
<dbReference type="Pfam" id="PF21972">
    <property type="entry name" value="Arc1p_N_like"/>
    <property type="match status" value="1"/>
</dbReference>
<proteinExistence type="predicted"/>
<comment type="caution">
    <text evidence="2">The sequence shown here is derived from an EMBL/GenBank/DDBJ whole genome shotgun (WGS) entry which is preliminary data.</text>
</comment>
<reference evidence="2" key="1">
    <citation type="submission" date="2022-11" db="EMBL/GenBank/DDBJ databases">
        <title>Chromosome-level genome of Pogonophryne albipinna.</title>
        <authorList>
            <person name="Jo E."/>
        </authorList>
    </citation>
    <scope>NUCLEOTIDE SEQUENCE</scope>
    <source>
        <strain evidence="2">SGF0006</strain>
        <tissue evidence="2">Muscle</tissue>
    </source>
</reference>
<evidence type="ECO:0000313" key="3">
    <source>
        <dbReference type="Proteomes" id="UP001219934"/>
    </source>
</evidence>
<dbReference type="InterPro" id="IPR042450">
    <property type="entry name" value="EEF1E1"/>
</dbReference>
<organism evidence="2 3">
    <name type="scientific">Pogonophryne albipinna</name>
    <dbReference type="NCBI Taxonomy" id="1090488"/>
    <lineage>
        <taxon>Eukaryota</taxon>
        <taxon>Metazoa</taxon>
        <taxon>Chordata</taxon>
        <taxon>Craniata</taxon>
        <taxon>Vertebrata</taxon>
        <taxon>Euteleostomi</taxon>
        <taxon>Actinopterygii</taxon>
        <taxon>Neopterygii</taxon>
        <taxon>Teleostei</taxon>
        <taxon>Neoteleostei</taxon>
        <taxon>Acanthomorphata</taxon>
        <taxon>Eupercaria</taxon>
        <taxon>Perciformes</taxon>
        <taxon>Notothenioidei</taxon>
        <taxon>Pogonophryne</taxon>
    </lineage>
</organism>
<dbReference type="Gene3D" id="1.20.1050.10">
    <property type="match status" value="1"/>
</dbReference>
<evidence type="ECO:0000313" key="2">
    <source>
        <dbReference type="EMBL" id="KAJ4925343.1"/>
    </source>
</evidence>
<protein>
    <recommendedName>
        <fullName evidence="1">GST C-terminal domain-containing protein</fullName>
    </recommendedName>
</protein>
<name>A0AAD6AID7_9TELE</name>
<keyword evidence="3" id="KW-1185">Reference proteome</keyword>